<dbReference type="HAMAP" id="MF_00584">
    <property type="entry name" value="HTH_type_cro_C1"/>
    <property type="match status" value="1"/>
</dbReference>
<keyword evidence="7" id="KW-1185">Reference proteome</keyword>
<dbReference type="InterPro" id="IPR001387">
    <property type="entry name" value="Cro/C1-type_HTH"/>
</dbReference>
<dbReference type="EMBL" id="CP015363">
    <property type="protein sequence ID" value="ARD84047.1"/>
    <property type="molecule type" value="Genomic_DNA"/>
</dbReference>
<dbReference type="SMART" id="SM00530">
    <property type="entry name" value="HTH_XRE"/>
    <property type="match status" value="1"/>
</dbReference>
<dbReference type="KEGG" id="fai:FAD_0115"/>
<dbReference type="Proteomes" id="UP000192050">
    <property type="component" value="Chromosome"/>
</dbReference>
<dbReference type="STRING" id="74969.FAD_0115"/>
<gene>
    <name evidence="6" type="ORF">FAD_0115</name>
</gene>
<keyword evidence="1 4" id="KW-0805">Transcription regulation</keyword>
<dbReference type="RefSeq" id="WP_081141353.1">
    <property type="nucleotide sequence ID" value="NZ_CP015363.1"/>
</dbReference>
<dbReference type="GO" id="GO:0003700">
    <property type="term" value="F:DNA-binding transcription factor activity"/>
    <property type="evidence" value="ECO:0007669"/>
    <property type="project" value="UniProtKB-UniRule"/>
</dbReference>
<evidence type="ECO:0000259" key="5">
    <source>
        <dbReference type="PROSITE" id="PS50943"/>
    </source>
</evidence>
<dbReference type="Pfam" id="PF01381">
    <property type="entry name" value="HTH_3"/>
    <property type="match status" value="1"/>
</dbReference>
<dbReference type="SUPFAM" id="SSF47413">
    <property type="entry name" value="lambda repressor-like DNA-binding domains"/>
    <property type="match status" value="1"/>
</dbReference>
<dbReference type="InterPro" id="IPR020886">
    <property type="entry name" value="MTH_967-like"/>
</dbReference>
<dbReference type="PROSITE" id="PS50943">
    <property type="entry name" value="HTH_CROC1"/>
    <property type="match status" value="1"/>
</dbReference>
<dbReference type="OrthoDB" id="31424at2157"/>
<evidence type="ECO:0000256" key="2">
    <source>
        <dbReference type="ARBA" id="ARBA00023125"/>
    </source>
</evidence>
<evidence type="ECO:0000256" key="4">
    <source>
        <dbReference type="HAMAP-Rule" id="MF_00584"/>
    </source>
</evidence>
<accession>A0A1V0N1R4</accession>
<evidence type="ECO:0000313" key="7">
    <source>
        <dbReference type="Proteomes" id="UP000192050"/>
    </source>
</evidence>
<dbReference type="GO" id="GO:0003677">
    <property type="term" value="F:DNA binding"/>
    <property type="evidence" value="ECO:0007669"/>
    <property type="project" value="UniProtKB-KW"/>
</dbReference>
<dbReference type="GeneID" id="31675627"/>
<keyword evidence="2 4" id="KW-0238">DNA-binding</keyword>
<reference evidence="6 7" key="1">
    <citation type="submission" date="2011-10" db="EMBL/GenBank/DDBJ databases">
        <title>Metabolic and evolutionary patterns in the extreme acidophile Ferroplasma acidiphilum.</title>
        <authorList>
            <person name="Golyshina O.V."/>
            <person name="Kozyavkin S.A."/>
            <person name="Tatusov R.L."/>
            <person name="Slesarev A.I."/>
            <person name="Golyshin P.N."/>
        </authorList>
    </citation>
    <scope>NUCLEOTIDE SEQUENCE [LARGE SCALE GENOMIC DNA]</scope>
    <source>
        <strain evidence="7">Y</strain>
    </source>
</reference>
<protein>
    <recommendedName>
        <fullName evidence="4">Putative HTH-type transcriptional regulatory protein FAD_0115</fullName>
    </recommendedName>
</protein>
<proteinExistence type="inferred from homology"/>
<feature type="domain" description="HTH cro/C1-type" evidence="5">
    <location>
        <begin position="132"/>
        <end position="185"/>
    </location>
</feature>
<organism evidence="6 7">
    <name type="scientific">Ferroplasma acidiphilum</name>
    <dbReference type="NCBI Taxonomy" id="74969"/>
    <lineage>
        <taxon>Archaea</taxon>
        <taxon>Methanobacteriati</taxon>
        <taxon>Thermoplasmatota</taxon>
        <taxon>Thermoplasmata</taxon>
        <taxon>Thermoplasmatales</taxon>
        <taxon>Ferroplasmaceae</taxon>
        <taxon>Ferroplasma</taxon>
    </lineage>
</organism>
<dbReference type="AlphaFoldDB" id="A0A1V0N1R4"/>
<name>A0A1V0N1R4_9ARCH</name>
<sequence length="306" mass="34579">MDQRQQLIRDIYDFLKRNDFVVSEPDLYGLVTFDLICRIGDERYILKILYNVNTFSRIGVVPLIKMSAMTGSKTLIIGEKAGNNMLERGVLYFRHGVPILSFESFKDYIAGEPPFIYSAPGGFYVGINGQKMRILREQNNYSIGYIAQKLGVSRRSVSLYESGSSATIDIYLKLESILRGDISRNVDVSISNEEPMPVNAASGFINEVLTVMNNIGYISEYISRNPFDGLSYNSDSHLIIGAFNSVNENTNRIVSIKKISEVLGDIPVLINKENSNKRNIHGCTIISFNELRKIYDVDSFNEFLEK</sequence>
<dbReference type="Gene3D" id="1.10.260.40">
    <property type="entry name" value="lambda repressor-like DNA-binding domains"/>
    <property type="match status" value="1"/>
</dbReference>
<dbReference type="Pfam" id="PF26553">
    <property type="entry name" value="PDDEXK_19"/>
    <property type="match status" value="1"/>
</dbReference>
<evidence type="ECO:0000313" key="6">
    <source>
        <dbReference type="EMBL" id="ARD84047.1"/>
    </source>
</evidence>
<dbReference type="InterPro" id="IPR010982">
    <property type="entry name" value="Lambda_DNA-bd_dom_sf"/>
</dbReference>
<keyword evidence="3 4" id="KW-0804">Transcription</keyword>
<dbReference type="CDD" id="cd00093">
    <property type="entry name" value="HTH_XRE"/>
    <property type="match status" value="1"/>
</dbReference>
<evidence type="ECO:0000256" key="3">
    <source>
        <dbReference type="ARBA" id="ARBA00023163"/>
    </source>
</evidence>
<evidence type="ECO:0000256" key="1">
    <source>
        <dbReference type="ARBA" id="ARBA00023015"/>
    </source>
</evidence>
<dbReference type="InterPro" id="IPR059051">
    <property type="entry name" value="MTH_967_PDDEXK"/>
</dbReference>